<name>A0AAN7GZ49_9MYRT</name>
<dbReference type="AlphaFoldDB" id="A0AAN7GZ49"/>
<dbReference type="PANTHER" id="PTHR33924">
    <property type="entry name" value="CATION-TRANSPORTING ATPASE"/>
    <property type="match status" value="1"/>
</dbReference>
<organism evidence="1 2">
    <name type="scientific">Trapa incisa</name>
    <dbReference type="NCBI Taxonomy" id="236973"/>
    <lineage>
        <taxon>Eukaryota</taxon>
        <taxon>Viridiplantae</taxon>
        <taxon>Streptophyta</taxon>
        <taxon>Embryophyta</taxon>
        <taxon>Tracheophyta</taxon>
        <taxon>Spermatophyta</taxon>
        <taxon>Magnoliopsida</taxon>
        <taxon>eudicotyledons</taxon>
        <taxon>Gunneridae</taxon>
        <taxon>Pentapetalae</taxon>
        <taxon>rosids</taxon>
        <taxon>malvids</taxon>
        <taxon>Myrtales</taxon>
        <taxon>Lythraceae</taxon>
        <taxon>Trapa</taxon>
    </lineage>
</organism>
<comment type="caution">
    <text evidence="1">The sequence shown here is derived from an EMBL/GenBank/DDBJ whole genome shotgun (WGS) entry which is preliminary data.</text>
</comment>
<reference evidence="1 2" key="1">
    <citation type="journal article" date="2023" name="Hortic Res">
        <title>Pangenome of water caltrop reveals structural variations and asymmetric subgenome divergence after allopolyploidization.</title>
        <authorList>
            <person name="Zhang X."/>
            <person name="Chen Y."/>
            <person name="Wang L."/>
            <person name="Yuan Y."/>
            <person name="Fang M."/>
            <person name="Shi L."/>
            <person name="Lu R."/>
            <person name="Comes H.P."/>
            <person name="Ma Y."/>
            <person name="Chen Y."/>
            <person name="Huang G."/>
            <person name="Zhou Y."/>
            <person name="Zheng Z."/>
            <person name="Qiu Y."/>
        </authorList>
    </citation>
    <scope>NUCLEOTIDE SEQUENCE [LARGE SCALE GENOMIC DNA]</scope>
    <source>
        <tissue evidence="1">Roots</tissue>
    </source>
</reference>
<dbReference type="Proteomes" id="UP001345219">
    <property type="component" value="Chromosome 20"/>
</dbReference>
<accession>A0AAN7GZ49</accession>
<proteinExistence type="predicted"/>
<dbReference type="EMBL" id="JAXIOK010000020">
    <property type="protein sequence ID" value="KAK4747119.1"/>
    <property type="molecule type" value="Genomic_DNA"/>
</dbReference>
<evidence type="ECO:0000313" key="2">
    <source>
        <dbReference type="Proteomes" id="UP001345219"/>
    </source>
</evidence>
<keyword evidence="2" id="KW-1185">Reference proteome</keyword>
<evidence type="ECO:0000313" key="1">
    <source>
        <dbReference type="EMBL" id="KAK4747119.1"/>
    </source>
</evidence>
<protein>
    <submittedName>
        <fullName evidence="1">Uncharacterized protein</fullName>
    </submittedName>
</protein>
<dbReference type="PANTHER" id="PTHR33924:SF1">
    <property type="entry name" value="DNA-DIRECTED RNA POLYMERASE SUBUNIT BETA"/>
    <property type="match status" value="1"/>
</dbReference>
<sequence>MPTGDSNGSRGRNVLGDLTNRPLKRGLSFVLDDALSNSRDPKGKSKVLRTGDSMECEKLISEDKVVGVGKLSSFLKERGDLNDQISSSSVAPSLSGDIYSVGGLGTGFPDEARQSSDKDESATPMVIEDLVLGGDISHADKNFGVGKLASNKSGSIEWSRLPLNSQVGTFELEKCKVLKGSEARTCQGKDLIGDCSCSFCLKAAYIWSDLHYQDIKGRVNALRKSQKEASILLHEVSKGKDIGANIFSNTSKPSELDLESSLVNQWRSLFLHMENVLAQENNQLQANYTALSDLRENCKMDLEVINRMPLKKDKQP</sequence>
<gene>
    <name evidence="1" type="ORF">SAY87_026156</name>
</gene>